<dbReference type="GO" id="GO:0005524">
    <property type="term" value="F:ATP binding"/>
    <property type="evidence" value="ECO:0007669"/>
    <property type="project" value="TreeGrafter"/>
</dbReference>
<evidence type="ECO:0008006" key="5">
    <source>
        <dbReference type="Google" id="ProtNLM"/>
    </source>
</evidence>
<dbReference type="SUPFAM" id="SSF52540">
    <property type="entry name" value="P-loop containing nucleoside triphosphate hydrolases"/>
    <property type="match status" value="1"/>
</dbReference>
<gene>
    <name evidence="3" type="ORF">BJ212DRAFT_159131</name>
</gene>
<evidence type="ECO:0000256" key="2">
    <source>
        <dbReference type="SAM" id="MobiDB-lite"/>
    </source>
</evidence>
<comment type="caution">
    <text evidence="3">The sequence shown here is derived from an EMBL/GenBank/DDBJ whole genome shotgun (WGS) entry which is preliminary data.</text>
</comment>
<feature type="region of interest" description="Disordered" evidence="2">
    <location>
        <begin position="1"/>
        <end position="32"/>
    </location>
</feature>
<keyword evidence="1" id="KW-0677">Repeat</keyword>
<evidence type="ECO:0000313" key="4">
    <source>
        <dbReference type="Proteomes" id="UP000807769"/>
    </source>
</evidence>
<dbReference type="GeneID" id="64636529"/>
<feature type="compositionally biased region" description="Low complexity" evidence="2">
    <location>
        <begin position="15"/>
        <end position="27"/>
    </location>
</feature>
<dbReference type="RefSeq" id="XP_041193667.1">
    <property type="nucleotide sequence ID" value="XM_041342513.1"/>
</dbReference>
<evidence type="ECO:0000313" key="3">
    <source>
        <dbReference type="EMBL" id="KAG1817248.1"/>
    </source>
</evidence>
<protein>
    <recommendedName>
        <fullName evidence="5">ABC transporter domain-containing protein</fullName>
    </recommendedName>
</protein>
<accession>A0A9P7ECS6</accession>
<dbReference type="EMBL" id="JABBWG010000014">
    <property type="protein sequence ID" value="KAG1817248.1"/>
    <property type="molecule type" value="Genomic_DNA"/>
</dbReference>
<dbReference type="PANTHER" id="PTHR19211:SF129">
    <property type="entry name" value="ABC TRANSPORTER ATP-BINDING PROTEIN"/>
    <property type="match status" value="1"/>
</dbReference>
<organism evidence="3 4">
    <name type="scientific">Suillus subaureus</name>
    <dbReference type="NCBI Taxonomy" id="48587"/>
    <lineage>
        <taxon>Eukaryota</taxon>
        <taxon>Fungi</taxon>
        <taxon>Dikarya</taxon>
        <taxon>Basidiomycota</taxon>
        <taxon>Agaricomycotina</taxon>
        <taxon>Agaricomycetes</taxon>
        <taxon>Agaricomycetidae</taxon>
        <taxon>Boletales</taxon>
        <taxon>Suillineae</taxon>
        <taxon>Suillaceae</taxon>
        <taxon>Suillus</taxon>
    </lineage>
</organism>
<proteinExistence type="predicted"/>
<name>A0A9P7ECS6_9AGAM</name>
<dbReference type="Proteomes" id="UP000807769">
    <property type="component" value="Unassembled WGS sequence"/>
</dbReference>
<dbReference type="OrthoDB" id="2110130at2759"/>
<dbReference type="AlphaFoldDB" id="A0A9P7ECS6"/>
<sequence>MSSIEARRMKRAQKKAAAVASPSQPSEAEPKIVATAQQSRFHRETLETSSKDIDMQTVNISVNNLDLLVDAHLRLKEGVRYGLVGQNGVGKTSQPLPFSTYTCLYVDNAVLMRCMADNILAMPSNLNILHIAQLETFDETTTVLNEVLEADKACTKVLREYEGKLSPRIVCPS</sequence>
<dbReference type="PANTHER" id="PTHR19211">
    <property type="entry name" value="ATP-BINDING TRANSPORT PROTEIN-RELATED"/>
    <property type="match status" value="1"/>
</dbReference>
<reference evidence="3" key="1">
    <citation type="journal article" date="2020" name="New Phytol.">
        <title>Comparative genomics reveals dynamic genome evolution in host specialist ectomycorrhizal fungi.</title>
        <authorList>
            <person name="Lofgren L.A."/>
            <person name="Nguyen N.H."/>
            <person name="Vilgalys R."/>
            <person name="Ruytinx J."/>
            <person name="Liao H.L."/>
            <person name="Branco S."/>
            <person name="Kuo A."/>
            <person name="LaButti K."/>
            <person name="Lipzen A."/>
            <person name="Andreopoulos W."/>
            <person name="Pangilinan J."/>
            <person name="Riley R."/>
            <person name="Hundley H."/>
            <person name="Na H."/>
            <person name="Barry K."/>
            <person name="Grigoriev I.V."/>
            <person name="Stajich J.E."/>
            <person name="Kennedy P.G."/>
        </authorList>
    </citation>
    <scope>NUCLEOTIDE SEQUENCE</scope>
    <source>
        <strain evidence="3">MN1</strain>
    </source>
</reference>
<keyword evidence="4" id="KW-1185">Reference proteome</keyword>
<dbReference type="InterPro" id="IPR027417">
    <property type="entry name" value="P-loop_NTPase"/>
</dbReference>
<dbReference type="Gene3D" id="3.40.50.300">
    <property type="entry name" value="P-loop containing nucleotide triphosphate hydrolases"/>
    <property type="match status" value="1"/>
</dbReference>
<evidence type="ECO:0000256" key="1">
    <source>
        <dbReference type="ARBA" id="ARBA00022737"/>
    </source>
</evidence>
<dbReference type="InterPro" id="IPR050611">
    <property type="entry name" value="ABCF"/>
</dbReference>